<dbReference type="AlphaFoldDB" id="A0A2P2Q8Y0"/>
<organism evidence="1">
    <name type="scientific">Rhizophora mucronata</name>
    <name type="common">Asiatic mangrove</name>
    <dbReference type="NCBI Taxonomy" id="61149"/>
    <lineage>
        <taxon>Eukaryota</taxon>
        <taxon>Viridiplantae</taxon>
        <taxon>Streptophyta</taxon>
        <taxon>Embryophyta</taxon>
        <taxon>Tracheophyta</taxon>
        <taxon>Spermatophyta</taxon>
        <taxon>Magnoliopsida</taxon>
        <taxon>eudicotyledons</taxon>
        <taxon>Gunneridae</taxon>
        <taxon>Pentapetalae</taxon>
        <taxon>rosids</taxon>
        <taxon>fabids</taxon>
        <taxon>Malpighiales</taxon>
        <taxon>Rhizophoraceae</taxon>
        <taxon>Rhizophora</taxon>
    </lineage>
</organism>
<sequence>MLQIHCDEELYLAPQKH</sequence>
<dbReference type="EMBL" id="GGEC01082923">
    <property type="protein sequence ID" value="MBX63407.1"/>
    <property type="molecule type" value="Transcribed_RNA"/>
</dbReference>
<accession>A0A2P2Q8Y0</accession>
<protein>
    <submittedName>
        <fullName evidence="1">Uncharacterized protein</fullName>
    </submittedName>
</protein>
<evidence type="ECO:0000313" key="1">
    <source>
        <dbReference type="EMBL" id="MBX63407.1"/>
    </source>
</evidence>
<proteinExistence type="predicted"/>
<reference evidence="1" key="1">
    <citation type="submission" date="2018-02" db="EMBL/GenBank/DDBJ databases">
        <title>Rhizophora mucronata_Transcriptome.</title>
        <authorList>
            <person name="Meera S.P."/>
            <person name="Sreeshan A."/>
            <person name="Augustine A."/>
        </authorList>
    </citation>
    <scope>NUCLEOTIDE SEQUENCE</scope>
    <source>
        <tissue evidence="1">Leaf</tissue>
    </source>
</reference>
<name>A0A2P2Q8Y0_RHIMU</name>